<organism evidence="1 2">
    <name type="scientific">Parascaris univalens</name>
    <name type="common">Nematode worm</name>
    <dbReference type="NCBI Taxonomy" id="6257"/>
    <lineage>
        <taxon>Eukaryota</taxon>
        <taxon>Metazoa</taxon>
        <taxon>Ecdysozoa</taxon>
        <taxon>Nematoda</taxon>
        <taxon>Chromadorea</taxon>
        <taxon>Rhabditida</taxon>
        <taxon>Spirurina</taxon>
        <taxon>Ascaridomorpha</taxon>
        <taxon>Ascaridoidea</taxon>
        <taxon>Ascarididae</taxon>
        <taxon>Parascaris</taxon>
    </lineage>
</organism>
<evidence type="ECO:0000313" key="1">
    <source>
        <dbReference type="Proteomes" id="UP000887569"/>
    </source>
</evidence>
<proteinExistence type="predicted"/>
<sequence>MEVAFGVWGYAACNCTEQCRVAHTTSHLVTALTMHPVKRCLAEVVTSSRVVAGLLLRNGGWPSSTGLHSHNNPLPRPCTLAQTPPISDPKPQHTIATGNVECGRALACAAY</sequence>
<dbReference type="Proteomes" id="UP000887569">
    <property type="component" value="Unplaced"/>
</dbReference>
<keyword evidence="1" id="KW-1185">Reference proteome</keyword>
<evidence type="ECO:0000313" key="2">
    <source>
        <dbReference type="WBParaSite" id="PgR004_g222_t01"/>
    </source>
</evidence>
<dbReference type="WBParaSite" id="PgR004_g222_t01">
    <property type="protein sequence ID" value="PgR004_g222_t01"/>
    <property type="gene ID" value="PgR004_g222"/>
</dbReference>
<name>A0A915AC16_PARUN</name>
<protein>
    <submittedName>
        <fullName evidence="2">Uncharacterized protein</fullName>
    </submittedName>
</protein>
<dbReference type="AlphaFoldDB" id="A0A915AC16"/>
<reference evidence="2" key="1">
    <citation type="submission" date="2022-11" db="UniProtKB">
        <authorList>
            <consortium name="WormBaseParasite"/>
        </authorList>
    </citation>
    <scope>IDENTIFICATION</scope>
</reference>
<accession>A0A915AC16</accession>